<sequence length="242" mass="26421">MFQPVKAGFGEYMGAFYAQLSVTTMPMREFCTRGLAKSIAFVPGRMIDSVEEMLGLWQRNDNDNAPTQPRKLPVVLVAVDKDYTPTARDFTRQVVDAQWLTIPSDTKERAFKIRTIAGDIRAQVVVIAADDPTAKSIAAQFDLFIDSPSNRAFNAAYEFAGQVMDWPVMLETSDTPASNIKVEAKNLSILALDLNLHTTIPLFDAPKDGEVSDGKGAAGDAGDPSGYPVVIQTNRTAMDVEP</sequence>
<feature type="region of interest" description="Disordered" evidence="1">
    <location>
        <begin position="207"/>
        <end position="229"/>
    </location>
</feature>
<organism evidence="2 3">
    <name type="scientific">Candidatus Methylospira mobilis</name>
    <dbReference type="NCBI Taxonomy" id="1808979"/>
    <lineage>
        <taxon>Bacteria</taxon>
        <taxon>Pseudomonadati</taxon>
        <taxon>Pseudomonadota</taxon>
        <taxon>Gammaproteobacteria</taxon>
        <taxon>Methylococcales</taxon>
        <taxon>Methylococcaceae</taxon>
        <taxon>Candidatus Methylospira</taxon>
    </lineage>
</organism>
<feature type="compositionally biased region" description="Low complexity" evidence="1">
    <location>
        <begin position="214"/>
        <end position="223"/>
    </location>
</feature>
<accession>A0A5Q0BL98</accession>
<dbReference type="Proteomes" id="UP000325755">
    <property type="component" value="Chromosome"/>
</dbReference>
<dbReference type="RefSeq" id="WP_153248972.1">
    <property type="nucleotide sequence ID" value="NZ_CP044205.1"/>
</dbReference>
<keyword evidence="3" id="KW-1185">Reference proteome</keyword>
<proteinExistence type="predicted"/>
<dbReference type="EMBL" id="CP044205">
    <property type="protein sequence ID" value="QFY42984.1"/>
    <property type="molecule type" value="Genomic_DNA"/>
</dbReference>
<protein>
    <submittedName>
        <fullName evidence="2">Uncharacterized protein</fullName>
    </submittedName>
</protein>
<dbReference type="KEGG" id="mmob:F6R98_10460"/>
<dbReference type="OrthoDB" id="9152664at2"/>
<evidence type="ECO:0000313" key="3">
    <source>
        <dbReference type="Proteomes" id="UP000325755"/>
    </source>
</evidence>
<reference evidence="2 3" key="1">
    <citation type="submission" date="2019-09" db="EMBL/GenBank/DDBJ databases">
        <title>Ecophysiology of the spiral-shaped methanotroph Methylospira mobilis as revealed by the complete genome sequence.</title>
        <authorList>
            <person name="Oshkin I.Y."/>
            <person name="Dedysh S.N."/>
            <person name="Miroshnikov K."/>
            <person name="Danilova O.V."/>
            <person name="Hakobyan A."/>
            <person name="Liesack W."/>
        </authorList>
    </citation>
    <scope>NUCLEOTIDE SEQUENCE [LARGE SCALE GENOMIC DNA]</scope>
    <source>
        <strain evidence="2 3">Shm1</strain>
    </source>
</reference>
<gene>
    <name evidence="2" type="ORF">F6R98_10460</name>
</gene>
<evidence type="ECO:0000256" key="1">
    <source>
        <dbReference type="SAM" id="MobiDB-lite"/>
    </source>
</evidence>
<name>A0A5Q0BL98_9GAMM</name>
<evidence type="ECO:0000313" key="2">
    <source>
        <dbReference type="EMBL" id="QFY42984.1"/>
    </source>
</evidence>
<dbReference type="InParanoid" id="A0A5Q0BL98"/>
<dbReference type="AlphaFoldDB" id="A0A5Q0BL98"/>